<evidence type="ECO:0000256" key="1">
    <source>
        <dbReference type="SAM" id="SignalP"/>
    </source>
</evidence>
<feature type="chain" id="PRO_5025656172" evidence="1">
    <location>
        <begin position="20"/>
        <end position="351"/>
    </location>
</feature>
<dbReference type="PANTHER" id="PTHR47791:SF1">
    <property type="entry name" value="ENDO MANNANASE, GH76 FAMILY (EUROFUNG)"/>
    <property type="match status" value="1"/>
</dbReference>
<keyword evidence="2" id="KW-0378">Hydrolase</keyword>
<dbReference type="AlphaFoldDB" id="A0A6A5JZP5"/>
<keyword evidence="1" id="KW-0732">Signal</keyword>
<reference evidence="2" key="1">
    <citation type="submission" date="2020-01" db="EMBL/GenBank/DDBJ databases">
        <authorList>
            <consortium name="DOE Joint Genome Institute"/>
            <person name="Haridas S."/>
            <person name="Albert R."/>
            <person name="Binder M."/>
            <person name="Bloem J."/>
            <person name="Labutti K."/>
            <person name="Salamov A."/>
            <person name="Andreopoulos B."/>
            <person name="Baker S.E."/>
            <person name="Barry K."/>
            <person name="Bills G."/>
            <person name="Bluhm B.H."/>
            <person name="Cannon C."/>
            <person name="Castanera R."/>
            <person name="Culley D.E."/>
            <person name="Daum C."/>
            <person name="Ezra D."/>
            <person name="Gonzalez J.B."/>
            <person name="Henrissat B."/>
            <person name="Kuo A."/>
            <person name="Liang C."/>
            <person name="Lipzen A."/>
            <person name="Lutzoni F."/>
            <person name="Magnuson J."/>
            <person name="Mondo S."/>
            <person name="Nolan M."/>
            <person name="Ohm R."/>
            <person name="Pangilinan J."/>
            <person name="Park H.-J."/>
            <person name="Ramirez L."/>
            <person name="Alfaro M."/>
            <person name="Sun H."/>
            <person name="Tritt A."/>
            <person name="Yoshinaga Y."/>
            <person name="Zwiers L.-H."/>
            <person name="Turgeon B.G."/>
            <person name="Goodwin S.B."/>
            <person name="Spatafora J.W."/>
            <person name="Crous P.W."/>
            <person name="Grigoriev I.V."/>
        </authorList>
    </citation>
    <scope>NUCLEOTIDE SEQUENCE</scope>
    <source>
        <strain evidence="2">P77</strain>
    </source>
</reference>
<keyword evidence="3" id="KW-1185">Reference proteome</keyword>
<dbReference type="Proteomes" id="UP000800040">
    <property type="component" value="Unassembled WGS sequence"/>
</dbReference>
<organism evidence="2 3">
    <name type="scientific">Decorospora gaudefroyi</name>
    <dbReference type="NCBI Taxonomy" id="184978"/>
    <lineage>
        <taxon>Eukaryota</taxon>
        <taxon>Fungi</taxon>
        <taxon>Dikarya</taxon>
        <taxon>Ascomycota</taxon>
        <taxon>Pezizomycotina</taxon>
        <taxon>Dothideomycetes</taxon>
        <taxon>Pleosporomycetidae</taxon>
        <taxon>Pleosporales</taxon>
        <taxon>Pleosporineae</taxon>
        <taxon>Pleosporaceae</taxon>
        <taxon>Decorospora</taxon>
    </lineage>
</organism>
<dbReference type="Gene3D" id="1.50.10.20">
    <property type="match status" value="1"/>
</dbReference>
<dbReference type="Pfam" id="PF03663">
    <property type="entry name" value="Glyco_hydro_76"/>
    <property type="match status" value="1"/>
</dbReference>
<dbReference type="GO" id="GO:0005975">
    <property type="term" value="P:carbohydrate metabolic process"/>
    <property type="evidence" value="ECO:0007669"/>
    <property type="project" value="InterPro"/>
</dbReference>
<name>A0A6A5JZP5_9PLEO</name>
<evidence type="ECO:0000313" key="3">
    <source>
        <dbReference type="Proteomes" id="UP000800040"/>
    </source>
</evidence>
<dbReference type="InterPro" id="IPR005198">
    <property type="entry name" value="Glyco_hydro_76"/>
</dbReference>
<dbReference type="GO" id="GO:0016787">
    <property type="term" value="F:hydrolase activity"/>
    <property type="evidence" value="ECO:0007669"/>
    <property type="project" value="UniProtKB-KW"/>
</dbReference>
<accession>A0A6A5JZP5</accession>
<protein>
    <submittedName>
        <fullName evidence="2">Glycosyl hydrolase</fullName>
    </submittedName>
</protein>
<dbReference type="SUPFAM" id="SSF48208">
    <property type="entry name" value="Six-hairpin glycosidases"/>
    <property type="match status" value="1"/>
</dbReference>
<dbReference type="InterPro" id="IPR053169">
    <property type="entry name" value="MUG_Protein"/>
</dbReference>
<feature type="signal peptide" evidence="1">
    <location>
        <begin position="1"/>
        <end position="19"/>
    </location>
</feature>
<dbReference type="OrthoDB" id="9984024at2759"/>
<dbReference type="InterPro" id="IPR008928">
    <property type="entry name" value="6-hairpin_glycosidase_sf"/>
</dbReference>
<evidence type="ECO:0000313" key="2">
    <source>
        <dbReference type="EMBL" id="KAF1830468.1"/>
    </source>
</evidence>
<dbReference type="EMBL" id="ML975395">
    <property type="protein sequence ID" value="KAF1830468.1"/>
    <property type="molecule type" value="Genomic_DNA"/>
</dbReference>
<sequence>MKYLAALLIPLLYSSHAFADFTDDALEAVRTLQNKWYNFDTGLWDNLWWQSANMIETIARFGLQDPDFKDTAINIISNTYNKSPNQLGYDNWKNDYYDDEGWWAMAWIASYDLTGDIKYLNSAKDLFEDMQGGWSTPCGGGIWWSKNREYIAAISNELFLSVGAHLANRVSGPEKEEYLTWAQAEWDWFKTSGVINADNLINDGIDPDTCQNNGKTTFTYNQGVVLAGLSEMARAKSDGGFVAWAYGIANAVLLRLVDPSGILTEPVESLSLDTTASQFKGAFVRGLSTLNRNEPQVSFREFLTRNANAAKSQPRVDGGVIVDRWQGGSGKGNAASHSSGIDVLVAAAMAG</sequence>
<proteinExistence type="predicted"/>
<gene>
    <name evidence="2" type="ORF">BDW02DRAFT_558930</name>
</gene>
<dbReference type="PANTHER" id="PTHR47791">
    <property type="entry name" value="MEIOTICALLY UP-REGULATED GENE 191 PROTEIN"/>
    <property type="match status" value="1"/>
</dbReference>